<evidence type="ECO:0000313" key="9">
    <source>
        <dbReference type="Proteomes" id="UP000660861"/>
    </source>
</evidence>
<organism evidence="8 9">
    <name type="scientific">Zongyangia hominis</name>
    <dbReference type="NCBI Taxonomy" id="2763677"/>
    <lineage>
        <taxon>Bacteria</taxon>
        <taxon>Bacillati</taxon>
        <taxon>Bacillota</taxon>
        <taxon>Clostridia</taxon>
        <taxon>Eubacteriales</taxon>
        <taxon>Oscillospiraceae</taxon>
        <taxon>Zongyangia</taxon>
    </lineage>
</organism>
<keyword evidence="4 6" id="KW-1133">Transmembrane helix</keyword>
<feature type="transmembrane region" description="Helical" evidence="6">
    <location>
        <begin position="81"/>
        <end position="103"/>
    </location>
</feature>
<evidence type="ECO:0000256" key="2">
    <source>
        <dbReference type="ARBA" id="ARBA00009399"/>
    </source>
</evidence>
<sequence>MEKIKALFVKYKEIILYVFFGGLTTVVNFVVYLGLKNLLGVPMVASNITAWAVSVLFAYVTNKLYVFESRDMTPRAIVRELVSFVAARLFSGVVDTGMLVVLVDFCHMNDVIVKIMAQVVVVILNYIFSKLWIFKKGKEE</sequence>
<evidence type="ECO:0000259" key="7">
    <source>
        <dbReference type="Pfam" id="PF04138"/>
    </source>
</evidence>
<dbReference type="InterPro" id="IPR007267">
    <property type="entry name" value="GtrA_DPMS_TM"/>
</dbReference>
<proteinExistence type="inferred from homology"/>
<evidence type="ECO:0000256" key="3">
    <source>
        <dbReference type="ARBA" id="ARBA00022692"/>
    </source>
</evidence>
<dbReference type="PANTHER" id="PTHR38459:SF5">
    <property type="entry name" value="CELL WALL TEICHOIC ACID GLYCOSYLATION PROTEIN GTCA"/>
    <property type="match status" value="1"/>
</dbReference>
<comment type="caution">
    <text evidence="8">The sequence shown here is derived from an EMBL/GenBank/DDBJ whole genome shotgun (WGS) entry which is preliminary data.</text>
</comment>
<dbReference type="Pfam" id="PF04138">
    <property type="entry name" value="GtrA_DPMS_TM"/>
    <property type="match status" value="1"/>
</dbReference>
<dbReference type="GO" id="GO:0005886">
    <property type="term" value="C:plasma membrane"/>
    <property type="evidence" value="ECO:0007669"/>
    <property type="project" value="TreeGrafter"/>
</dbReference>
<feature type="transmembrane region" description="Helical" evidence="6">
    <location>
        <begin position="115"/>
        <end position="134"/>
    </location>
</feature>
<dbReference type="Proteomes" id="UP000660861">
    <property type="component" value="Unassembled WGS sequence"/>
</dbReference>
<gene>
    <name evidence="8" type="ORF">H8709_05200</name>
</gene>
<evidence type="ECO:0000313" key="8">
    <source>
        <dbReference type="EMBL" id="MBC8570221.1"/>
    </source>
</evidence>
<dbReference type="InterPro" id="IPR051401">
    <property type="entry name" value="GtrA_CellWall_Glycosyl"/>
</dbReference>
<evidence type="ECO:0000256" key="4">
    <source>
        <dbReference type="ARBA" id="ARBA00022989"/>
    </source>
</evidence>
<evidence type="ECO:0000256" key="1">
    <source>
        <dbReference type="ARBA" id="ARBA00004141"/>
    </source>
</evidence>
<protein>
    <submittedName>
        <fullName evidence="8">GtrA family protein</fullName>
    </submittedName>
</protein>
<comment type="subcellular location">
    <subcellularLocation>
        <location evidence="1">Membrane</location>
        <topology evidence="1">Multi-pass membrane protein</topology>
    </subcellularLocation>
</comment>
<feature type="domain" description="GtrA/DPMS transmembrane" evidence="7">
    <location>
        <begin position="17"/>
        <end position="134"/>
    </location>
</feature>
<dbReference type="EMBL" id="JACRTC010000002">
    <property type="protein sequence ID" value="MBC8570221.1"/>
    <property type="molecule type" value="Genomic_DNA"/>
</dbReference>
<feature type="transmembrane region" description="Helical" evidence="6">
    <location>
        <begin position="14"/>
        <end position="35"/>
    </location>
</feature>
<dbReference type="AlphaFoldDB" id="A0A926EE36"/>
<keyword evidence="9" id="KW-1185">Reference proteome</keyword>
<dbReference type="GO" id="GO:0000271">
    <property type="term" value="P:polysaccharide biosynthetic process"/>
    <property type="evidence" value="ECO:0007669"/>
    <property type="project" value="InterPro"/>
</dbReference>
<dbReference type="PANTHER" id="PTHR38459">
    <property type="entry name" value="PROPHAGE BACTOPRENOL-LINKED GLUCOSE TRANSLOCASE HOMOLOG"/>
    <property type="match status" value="1"/>
</dbReference>
<name>A0A926EE36_9FIRM</name>
<feature type="transmembrane region" description="Helical" evidence="6">
    <location>
        <begin position="41"/>
        <end position="60"/>
    </location>
</feature>
<evidence type="ECO:0000256" key="5">
    <source>
        <dbReference type="ARBA" id="ARBA00023136"/>
    </source>
</evidence>
<accession>A0A926EE36</accession>
<comment type="similarity">
    <text evidence="2">Belongs to the GtrA family.</text>
</comment>
<reference evidence="8" key="1">
    <citation type="submission" date="2020-08" db="EMBL/GenBank/DDBJ databases">
        <title>Genome public.</title>
        <authorList>
            <person name="Liu C."/>
            <person name="Sun Q."/>
        </authorList>
    </citation>
    <scope>NUCLEOTIDE SEQUENCE</scope>
    <source>
        <strain evidence="8">NSJ-54</strain>
    </source>
</reference>
<evidence type="ECO:0000256" key="6">
    <source>
        <dbReference type="SAM" id="Phobius"/>
    </source>
</evidence>
<keyword evidence="5 6" id="KW-0472">Membrane</keyword>
<keyword evidence="3 6" id="KW-0812">Transmembrane</keyword>